<dbReference type="EMBL" id="PIXR01000365">
    <property type="protein sequence ID" value="TBU07131.1"/>
    <property type="molecule type" value="Genomic_DNA"/>
</dbReference>
<gene>
    <name evidence="1" type="ORF">CWI39_0365p0020</name>
</gene>
<dbReference type="VEuPathDB" id="MicrosporidiaDB:CWI39_0365p0020"/>
<evidence type="ECO:0000313" key="1">
    <source>
        <dbReference type="EMBL" id="TBU07131.1"/>
    </source>
</evidence>
<organism evidence="1 2">
    <name type="scientific">Hamiltosporidium magnivora</name>
    <dbReference type="NCBI Taxonomy" id="148818"/>
    <lineage>
        <taxon>Eukaryota</taxon>
        <taxon>Fungi</taxon>
        <taxon>Fungi incertae sedis</taxon>
        <taxon>Microsporidia</taxon>
        <taxon>Dubosqiidae</taxon>
        <taxon>Hamiltosporidium</taxon>
    </lineage>
</organism>
<proteinExistence type="predicted"/>
<sequence>MSYTWPLIFIGYSRERDVIFYAAKSKEEVYSASDIDETKKNCYCEMIRDSSDEACELNYTEHLFSRNKEIEISSLR</sequence>
<dbReference type="Proteomes" id="UP000293045">
    <property type="component" value="Unassembled WGS sequence"/>
</dbReference>
<dbReference type="AlphaFoldDB" id="A0A4Q9LIQ3"/>
<comment type="caution">
    <text evidence="1">The sequence shown here is derived from an EMBL/GenBank/DDBJ whole genome shotgun (WGS) entry which is preliminary data.</text>
</comment>
<accession>A0A4Q9LIQ3</accession>
<protein>
    <submittedName>
        <fullName evidence="1">Uncharacterized protein</fullName>
    </submittedName>
</protein>
<dbReference type="VEuPathDB" id="MicrosporidiaDB:CWI36_0033p0050"/>
<name>A0A4Q9LIQ3_9MICR</name>
<evidence type="ECO:0000313" key="2">
    <source>
        <dbReference type="Proteomes" id="UP000293045"/>
    </source>
</evidence>
<reference evidence="1 2" key="1">
    <citation type="submission" date="2017-12" db="EMBL/GenBank/DDBJ databases">
        <authorList>
            <person name="Pombert J.-F."/>
            <person name="Haag K.L."/>
            <person name="Ebert D."/>
        </authorList>
    </citation>
    <scope>NUCLEOTIDE SEQUENCE [LARGE SCALE GENOMIC DNA]</scope>
    <source>
        <strain evidence="1">IL-BN-2</strain>
    </source>
</reference>